<evidence type="ECO:0000313" key="3">
    <source>
        <dbReference type="Proteomes" id="UP000019151"/>
    </source>
</evidence>
<dbReference type="PANTHER" id="PTHR13887:SF41">
    <property type="entry name" value="THIOREDOXIN SUPERFAMILY PROTEIN"/>
    <property type="match status" value="1"/>
</dbReference>
<protein>
    <submittedName>
        <fullName evidence="2">DSBA oxidoreductase</fullName>
    </submittedName>
</protein>
<sequence>MRVEIWSDIACPWCYLGKRRFERALDEFAHRDAIDVVWRSFELNPNAPARQEGTSAEALARKYRVPLAQAQSMNARMAGEAAKEGLVMRFDRVRPANTFDAHRLAHLAATVGRRAQMVERLFAAHFTEGAELGDRDVLARLAADVGISEAEARTALDGDAFADAVRADEARARDFGVDGVPFFALDERYGVPGAQPTEVLLQALRQAWEETDSAMREA</sequence>
<dbReference type="OrthoDB" id="9799122at2"/>
<dbReference type="Pfam" id="PF01323">
    <property type="entry name" value="DSBA"/>
    <property type="match status" value="1"/>
</dbReference>
<feature type="domain" description="DSBA-like thioredoxin" evidence="1">
    <location>
        <begin position="3"/>
        <end position="204"/>
    </location>
</feature>
<dbReference type="HOGENOM" id="CLU_069253_0_2_0"/>
<proteinExistence type="predicted"/>
<dbReference type="PANTHER" id="PTHR13887">
    <property type="entry name" value="GLUTATHIONE S-TRANSFERASE KAPPA"/>
    <property type="match status" value="1"/>
</dbReference>
<dbReference type="InParanoid" id="W0RKP8"/>
<dbReference type="KEGG" id="gba:J421_4122"/>
<dbReference type="PATRIC" id="fig|861299.3.peg.4177"/>
<evidence type="ECO:0000259" key="1">
    <source>
        <dbReference type="Pfam" id="PF01323"/>
    </source>
</evidence>
<dbReference type="EMBL" id="CP007128">
    <property type="protein sequence ID" value="AHG91659.1"/>
    <property type="molecule type" value="Genomic_DNA"/>
</dbReference>
<dbReference type="eggNOG" id="COG2761">
    <property type="taxonomic scope" value="Bacteria"/>
</dbReference>
<accession>W0RKP8</accession>
<dbReference type="SUPFAM" id="SSF52833">
    <property type="entry name" value="Thioredoxin-like"/>
    <property type="match status" value="1"/>
</dbReference>
<dbReference type="Proteomes" id="UP000019151">
    <property type="component" value="Chromosome"/>
</dbReference>
<dbReference type="InterPro" id="IPR001853">
    <property type="entry name" value="DSBA-like_thioredoxin_dom"/>
</dbReference>
<reference evidence="2 3" key="1">
    <citation type="journal article" date="2014" name="Genome Announc.">
        <title>Genome Sequence and Methylome of Soil Bacterium Gemmatirosa kalamazoonensis KBS708T, a Member of the Rarely Cultivated Gemmatimonadetes Phylum.</title>
        <authorList>
            <person name="Debruyn J.M."/>
            <person name="Radosevich M."/>
            <person name="Wommack K.E."/>
            <person name="Polson S.W."/>
            <person name="Hauser L.J."/>
            <person name="Fawaz M.N."/>
            <person name="Korlach J."/>
            <person name="Tsai Y.C."/>
        </authorList>
    </citation>
    <scope>NUCLEOTIDE SEQUENCE [LARGE SCALE GENOMIC DNA]</scope>
    <source>
        <strain evidence="2 3">KBS708</strain>
    </source>
</reference>
<dbReference type="GO" id="GO:0016491">
    <property type="term" value="F:oxidoreductase activity"/>
    <property type="evidence" value="ECO:0007669"/>
    <property type="project" value="InterPro"/>
</dbReference>
<gene>
    <name evidence="2" type="ORF">J421_4122</name>
</gene>
<name>W0RKP8_9BACT</name>
<dbReference type="FunCoup" id="W0RKP8">
    <property type="interactions" value="236"/>
</dbReference>
<dbReference type="STRING" id="861299.J421_4122"/>
<organism evidence="2 3">
    <name type="scientific">Gemmatirosa kalamazoonensis</name>
    <dbReference type="NCBI Taxonomy" id="861299"/>
    <lineage>
        <taxon>Bacteria</taxon>
        <taxon>Pseudomonadati</taxon>
        <taxon>Gemmatimonadota</taxon>
        <taxon>Gemmatimonadia</taxon>
        <taxon>Gemmatimonadales</taxon>
        <taxon>Gemmatimonadaceae</taxon>
        <taxon>Gemmatirosa</taxon>
    </lineage>
</organism>
<dbReference type="InterPro" id="IPR036249">
    <property type="entry name" value="Thioredoxin-like_sf"/>
</dbReference>
<dbReference type="RefSeq" id="WP_025413102.1">
    <property type="nucleotide sequence ID" value="NZ_CP007128.1"/>
</dbReference>
<evidence type="ECO:0000313" key="2">
    <source>
        <dbReference type="EMBL" id="AHG91659.1"/>
    </source>
</evidence>
<dbReference type="AlphaFoldDB" id="W0RKP8"/>
<dbReference type="CDD" id="cd03024">
    <property type="entry name" value="DsbA_FrnE"/>
    <property type="match status" value="1"/>
</dbReference>
<dbReference type="Gene3D" id="3.40.30.10">
    <property type="entry name" value="Glutaredoxin"/>
    <property type="match status" value="1"/>
</dbReference>
<keyword evidence="3" id="KW-1185">Reference proteome</keyword>